<evidence type="ECO:0000313" key="2">
    <source>
        <dbReference type="EMBL" id="OHV36508.1"/>
    </source>
</evidence>
<dbReference type="Proteomes" id="UP000179627">
    <property type="component" value="Unassembled WGS sequence"/>
</dbReference>
<evidence type="ECO:0000256" key="1">
    <source>
        <dbReference type="SAM" id="Phobius"/>
    </source>
</evidence>
<feature type="transmembrane region" description="Helical" evidence="1">
    <location>
        <begin position="116"/>
        <end position="142"/>
    </location>
</feature>
<dbReference type="RefSeq" id="WP_071084794.1">
    <property type="nucleotide sequence ID" value="NZ_MBLM01000116.1"/>
</dbReference>
<dbReference type="EMBL" id="MBLM01000116">
    <property type="protein sequence ID" value="OHV36508.1"/>
    <property type="molecule type" value="Genomic_DNA"/>
</dbReference>
<keyword evidence="1" id="KW-0472">Membrane</keyword>
<keyword evidence="1" id="KW-0812">Transmembrane</keyword>
<dbReference type="OrthoDB" id="3212793at2"/>
<organism evidence="2 3">
    <name type="scientific">Parafrankia colletiae</name>
    <dbReference type="NCBI Taxonomy" id="573497"/>
    <lineage>
        <taxon>Bacteria</taxon>
        <taxon>Bacillati</taxon>
        <taxon>Actinomycetota</taxon>
        <taxon>Actinomycetes</taxon>
        <taxon>Frankiales</taxon>
        <taxon>Frankiaceae</taxon>
        <taxon>Parafrankia</taxon>
    </lineage>
</organism>
<comment type="caution">
    <text evidence="2">The sequence shown here is derived from an EMBL/GenBank/DDBJ whole genome shotgun (WGS) entry which is preliminary data.</text>
</comment>
<feature type="transmembrane region" description="Helical" evidence="1">
    <location>
        <begin position="6"/>
        <end position="30"/>
    </location>
</feature>
<protein>
    <submittedName>
        <fullName evidence="2">DUF3592 domain-containing protein</fullName>
    </submittedName>
</protein>
<proteinExistence type="predicted"/>
<name>A0A1S1QP40_9ACTN</name>
<evidence type="ECO:0000313" key="3">
    <source>
        <dbReference type="Proteomes" id="UP000179627"/>
    </source>
</evidence>
<reference evidence="3" key="1">
    <citation type="submission" date="2016-07" db="EMBL/GenBank/DDBJ databases">
        <title>Sequence Frankia sp. strain CcI1.17.</title>
        <authorList>
            <person name="Ghodhbane-Gtari F."/>
            <person name="Swanson E."/>
            <person name="Gueddou A."/>
            <person name="Morris K."/>
            <person name="Hezbri K."/>
            <person name="Ktari A."/>
            <person name="Nouioui I."/>
            <person name="Abebe-Akele F."/>
            <person name="Simpson S."/>
            <person name="Thomas K."/>
            <person name="Gtari M."/>
            <person name="Tisa L.S."/>
            <person name="Hurst S."/>
        </authorList>
    </citation>
    <scope>NUCLEOTIDE SEQUENCE [LARGE SCALE GENOMIC DNA]</scope>
    <source>
        <strain evidence="3">Cc1.17</strain>
    </source>
</reference>
<keyword evidence="3" id="KW-1185">Reference proteome</keyword>
<gene>
    <name evidence="2" type="ORF">CC117_17670</name>
</gene>
<dbReference type="AlphaFoldDB" id="A0A1S1QP40"/>
<accession>A0A1S1QP40</accession>
<keyword evidence="1" id="KW-1133">Transmembrane helix</keyword>
<sequence length="147" mass="16165">MNVGTIAMLASISMVWAGALFLLVGLYTLLRIIQRIRLRFAGNVAVATIVDVEVIERGVDDGGPIYTPIVDYTTRAGERIRSATLRDPDLSFPGIGATVRVVYRPHDPTWVTRTDWFGAVLSAIFLLPVYLTAGPFCLYFGIKMLTS</sequence>